<evidence type="ECO:0000259" key="1">
    <source>
        <dbReference type="Pfam" id="PF15611"/>
    </source>
</evidence>
<reference evidence="3" key="1">
    <citation type="submission" date="2016-11" db="EMBL/GenBank/DDBJ databases">
        <authorList>
            <person name="Varghese N."/>
            <person name="Submissions S."/>
        </authorList>
    </citation>
    <scope>NUCLEOTIDE SEQUENCE [LARGE SCALE GENOMIC DNA]</scope>
    <source>
        <strain evidence="3">DSM 15292</strain>
    </source>
</reference>
<keyword evidence="3" id="KW-1185">Reference proteome</keyword>
<dbReference type="Pfam" id="PF15611">
    <property type="entry name" value="EH_Signature"/>
    <property type="match status" value="1"/>
</dbReference>
<dbReference type="Proteomes" id="UP000185221">
    <property type="component" value="Unassembled WGS sequence"/>
</dbReference>
<proteinExistence type="predicted"/>
<feature type="domain" description="Zorya protein ZorC EH" evidence="1">
    <location>
        <begin position="151"/>
        <end position="473"/>
    </location>
</feature>
<gene>
    <name evidence="2" type="ORF">SAMN05444394_0293</name>
</gene>
<accession>A0A1N6D5X8</accession>
<evidence type="ECO:0000313" key="2">
    <source>
        <dbReference type="EMBL" id="SIN66191.1"/>
    </source>
</evidence>
<dbReference type="InterPro" id="IPR028943">
    <property type="entry name" value="ZorC_EH_Signature_dom"/>
</dbReference>
<protein>
    <submittedName>
        <fullName evidence="2">EH_Signature domain-containing protein</fullName>
    </submittedName>
</protein>
<dbReference type="STRING" id="226505.SAMN05444394_0293"/>
<evidence type="ECO:0000313" key="3">
    <source>
        <dbReference type="Proteomes" id="UP000185221"/>
    </source>
</evidence>
<dbReference type="EMBL" id="FSRC01000001">
    <property type="protein sequence ID" value="SIN66191.1"/>
    <property type="molecule type" value="Genomic_DNA"/>
</dbReference>
<sequence length="481" mass="56839">MIMDGIFSKLKSLSSSGIPKFEISEYTIRKLQESNKNLDNILQNSGRMGQPKVDHYKQVLTYFHDIEYRDRYFTNSLSIKRLCWALDYTDEEFPESILEKGQLVLALEYIDKYFSSSCITALIFILFNNWQSSKVDFLRDYLRNRIIAEKNERPKLKYYRENIDYLCQKNGPVRWSQNSFKSLQGKIDLFFESNPYISYAKGTQYFKLFLIEMFENTVRNATLDDRGNWKGILDFAKENFERNLPKYFVSSEIVRFKDEIKGSTFQDVIKNEAFEFIGDPGKESNWVLPSSEFTTYQIQVVQEARQILNVWINESLVDLFFSEVVEDLPRKRFWMNYVSNMTTVDIFLSIQKLEEIFLDSRVENGMEQRFGVLSSGGSTSSVIIFTIKKYRFVLAGSLAGGALYVHPNTSNIYPRIEELRNEWPVLGRRLRRLDRGLLIHSYLRNLISENGNYLYFENEGRMVHTGNWQYRLRKWMNKKVE</sequence>
<name>A0A1N6D5X8_9BACT</name>
<dbReference type="AlphaFoldDB" id="A0A1N6D5X8"/>
<organism evidence="2 3">
    <name type="scientific">Algoriphagus halophilus</name>
    <dbReference type="NCBI Taxonomy" id="226505"/>
    <lineage>
        <taxon>Bacteria</taxon>
        <taxon>Pseudomonadati</taxon>
        <taxon>Bacteroidota</taxon>
        <taxon>Cytophagia</taxon>
        <taxon>Cytophagales</taxon>
        <taxon>Cyclobacteriaceae</taxon>
        <taxon>Algoriphagus</taxon>
    </lineage>
</organism>